<dbReference type="GO" id="GO:0004252">
    <property type="term" value="F:serine-type endopeptidase activity"/>
    <property type="evidence" value="ECO:0007669"/>
    <property type="project" value="UniProtKB-UniRule"/>
</dbReference>
<dbReference type="Gene3D" id="3.40.50.200">
    <property type="entry name" value="Peptidase S8/S53 domain"/>
    <property type="match status" value="1"/>
</dbReference>
<dbReference type="InterPro" id="IPR015500">
    <property type="entry name" value="Peptidase_S8_subtilisin-rel"/>
</dbReference>
<gene>
    <name evidence="16" type="ORF">CIK66_05550</name>
</gene>
<dbReference type="GO" id="GO:0016020">
    <property type="term" value="C:membrane"/>
    <property type="evidence" value="ECO:0007669"/>
    <property type="project" value="InterPro"/>
</dbReference>
<evidence type="ECO:0000256" key="12">
    <source>
        <dbReference type="SAM" id="Phobius"/>
    </source>
</evidence>
<keyword evidence="5" id="KW-0732">Signal</keyword>
<keyword evidence="6 9" id="KW-0378">Hydrolase</keyword>
<evidence type="ECO:0000256" key="7">
    <source>
        <dbReference type="ARBA" id="ARBA00022825"/>
    </source>
</evidence>
<evidence type="ECO:0000259" key="15">
    <source>
        <dbReference type="Pfam" id="PF06280"/>
    </source>
</evidence>
<keyword evidence="17" id="KW-1185">Reference proteome</keyword>
<evidence type="ECO:0000259" key="13">
    <source>
        <dbReference type="Pfam" id="PF00082"/>
    </source>
</evidence>
<evidence type="ECO:0000313" key="17">
    <source>
        <dbReference type="Proteomes" id="UP000218598"/>
    </source>
</evidence>
<feature type="transmembrane region" description="Helical" evidence="12">
    <location>
        <begin position="125"/>
        <end position="145"/>
    </location>
</feature>
<evidence type="ECO:0000313" key="16">
    <source>
        <dbReference type="EMBL" id="PCC40105.1"/>
    </source>
</evidence>
<dbReference type="Gene3D" id="2.60.40.1710">
    <property type="entry name" value="Subtilisin-like superfamily"/>
    <property type="match status" value="1"/>
</dbReference>
<sequence length="1005" mass="103663">MTASRVGTRRRTSAVVRAAASAGSDALPGRACGGAAGAVVSAGRSTLRGYTPPPRRGRSRGCAGLVSVTDSAERARITPICDGVHSGGVHRDPGRDEARHPLHPVPRRNATMHVNRPALPRPRGVLAATAGAALVAGLLVAPPALAEGDSPEPLGTATELGVEAPTPTDTLDAAETAVPGRWLVEVEGQPVLRGGNSSHNTRSQEQVQERAQSAQIELEVEETFVSGWNGMSVAMEDGDVDRLRAVQGVTAVYPVLEVPMPDPIDAEPDDRAGNAMTGVDQIQQVDGLTGEGVTVAVIDSGIDYNNPDLGGSGVDDEQADFPNDRVVGGYDFVGDDYDSRTGEDPVPDEFPDDCGGHGSHVAGIIGADGEVLGAAPDVDLMSYRVFGCEGSSSTDVILGAMEQAATDGVDVVNMSLGASFMTWQDYPTAQLTDSLTARGITVVISAGNEGAAGTFSSGAPGVASSAITVASVDSTQVRSPFATAAGSEIGYAEATGAPTTPTSGELALISAGEPGSEAAQACDPAAVTPADGSGQALLVERGVCSFYEKALAGQEAGYDAVILYDNAPGTLNPTVEGDPAITIPVVMAGQEDGLALQEALADGDVTWAWQEGTIVLDNPTAGMVSDFSSYGLTAELELTPDIAAPGGSIWSTLPLEQGGHGTKSGTSMAAPHVAGAAALMLQDSPDLAPLDVKTAMMNSADPLTWSLSPDAGLLEPVHRQGAGLLDMVGAVHSMTTVEQPTISLGEGEDGPTTVTFEVSNDSETEQTYQVGVRHGVATGPTTTDPEFYDAEGIAEPAASVLTVPAHGTSQLDVTLGEDFGEDGIIYGGWITLSGAEDDMVVPFAGLSGDYQALPVLDEAGLGLPALGVTDGDDGVLLDPEGGHTYTMEDGDVPYLAYFLAYPAERLEIRAYEVRADGALKIVNPSVGTIEATDHVGRSEEPEVFAWDGSFVLKNEKPRSAKNGTYVLEVAALRPLGDPENPEHWETVRTPQFSIDYANPRQPGQR</sequence>
<feature type="domain" description="Peptidase S8/S53" evidence="13">
    <location>
        <begin position="290"/>
        <end position="723"/>
    </location>
</feature>
<dbReference type="InterPro" id="IPR046450">
    <property type="entry name" value="PA_dom_sf"/>
</dbReference>
<dbReference type="PANTHER" id="PTHR43806">
    <property type="entry name" value="PEPTIDASE S8"/>
    <property type="match status" value="1"/>
</dbReference>
<evidence type="ECO:0008006" key="18">
    <source>
        <dbReference type="Google" id="ProtNLM"/>
    </source>
</evidence>
<feature type="domain" description="C5a peptidase/Subtilisin-like protease SBT2-like Fn3-like" evidence="15">
    <location>
        <begin position="742"/>
        <end position="843"/>
    </location>
</feature>
<feature type="region of interest" description="Disordered" evidence="11">
    <location>
        <begin position="147"/>
        <end position="167"/>
    </location>
</feature>
<dbReference type="InterPro" id="IPR036852">
    <property type="entry name" value="Peptidase_S8/S53_dom_sf"/>
</dbReference>
<comment type="similarity">
    <text evidence="1 9 10">Belongs to the peptidase S8 family.</text>
</comment>
<dbReference type="Pfam" id="PF00082">
    <property type="entry name" value="Peptidase_S8"/>
    <property type="match status" value="1"/>
</dbReference>
<dbReference type="PANTHER" id="PTHR43806:SF65">
    <property type="entry name" value="SERINE PROTEASE APRX"/>
    <property type="match status" value="1"/>
</dbReference>
<dbReference type="PROSITE" id="PS51892">
    <property type="entry name" value="SUBTILASE"/>
    <property type="match status" value="1"/>
</dbReference>
<keyword evidence="12" id="KW-1133">Transmembrane helix</keyword>
<dbReference type="SUPFAM" id="SSF52025">
    <property type="entry name" value="PA domain"/>
    <property type="match status" value="1"/>
</dbReference>
<evidence type="ECO:0000256" key="4">
    <source>
        <dbReference type="ARBA" id="ARBA00022670"/>
    </source>
</evidence>
<dbReference type="PROSITE" id="PS00136">
    <property type="entry name" value="SUBTILASE_ASP"/>
    <property type="match status" value="1"/>
</dbReference>
<evidence type="ECO:0000256" key="5">
    <source>
        <dbReference type="ARBA" id="ARBA00022729"/>
    </source>
</evidence>
<dbReference type="OrthoDB" id="614750at2"/>
<dbReference type="InterPro" id="IPR022398">
    <property type="entry name" value="Peptidase_S8_His-AS"/>
</dbReference>
<keyword evidence="12" id="KW-0472">Membrane</keyword>
<dbReference type="PRINTS" id="PR00723">
    <property type="entry name" value="SUBTILISIN"/>
</dbReference>
<dbReference type="PROSITE" id="PS00138">
    <property type="entry name" value="SUBTILASE_SER"/>
    <property type="match status" value="1"/>
</dbReference>
<evidence type="ECO:0000256" key="8">
    <source>
        <dbReference type="PIRSR" id="PIRSR615500-1"/>
    </source>
</evidence>
<proteinExistence type="inferred from homology"/>
<dbReference type="GO" id="GO:0006508">
    <property type="term" value="P:proteolysis"/>
    <property type="evidence" value="ECO:0007669"/>
    <property type="project" value="UniProtKB-KW"/>
</dbReference>
<evidence type="ECO:0000256" key="1">
    <source>
        <dbReference type="ARBA" id="ARBA00011073"/>
    </source>
</evidence>
<feature type="region of interest" description="Disordered" evidence="11">
    <location>
        <begin position="977"/>
        <end position="1005"/>
    </location>
</feature>
<dbReference type="InterPro" id="IPR023828">
    <property type="entry name" value="Peptidase_S8_Ser-AS"/>
</dbReference>
<feature type="region of interest" description="Disordered" evidence="11">
    <location>
        <begin position="83"/>
        <end position="108"/>
    </location>
</feature>
<evidence type="ECO:0000256" key="2">
    <source>
        <dbReference type="ARBA" id="ARBA00022512"/>
    </source>
</evidence>
<evidence type="ECO:0000256" key="11">
    <source>
        <dbReference type="SAM" id="MobiDB-lite"/>
    </source>
</evidence>
<dbReference type="EMBL" id="NRGR01000008">
    <property type="protein sequence ID" value="PCC40105.1"/>
    <property type="molecule type" value="Genomic_DNA"/>
</dbReference>
<keyword evidence="7 9" id="KW-0720">Serine protease</keyword>
<feature type="active site" description="Charge relay system" evidence="8 9">
    <location>
        <position position="299"/>
    </location>
</feature>
<dbReference type="InterPro" id="IPR010435">
    <property type="entry name" value="C5a/SBT2-like_Fn3"/>
</dbReference>
<evidence type="ECO:0000256" key="10">
    <source>
        <dbReference type="RuleBase" id="RU003355"/>
    </source>
</evidence>
<keyword evidence="2" id="KW-0134">Cell wall</keyword>
<accession>A0A2A3YLY1</accession>
<feature type="active site" description="Charge relay system" evidence="8 9">
    <location>
        <position position="357"/>
    </location>
</feature>
<keyword evidence="4 9" id="KW-0645">Protease</keyword>
<reference evidence="16 17" key="1">
    <citation type="journal article" date="2017" name="Elife">
        <title>Extensive horizontal gene transfer in cheese-associated bacteria.</title>
        <authorList>
            <person name="Bonham K.S."/>
            <person name="Wolfe B.E."/>
            <person name="Dutton R.J."/>
        </authorList>
    </citation>
    <scope>NUCLEOTIDE SEQUENCE [LARGE SCALE GENOMIC DNA]</scope>
    <source>
        <strain evidence="16 17">341_9</strain>
    </source>
</reference>
<feature type="active site" description="Charge relay system" evidence="8 9">
    <location>
        <position position="667"/>
    </location>
</feature>
<dbReference type="PROSITE" id="PS00137">
    <property type="entry name" value="SUBTILASE_HIS"/>
    <property type="match status" value="1"/>
</dbReference>
<dbReference type="InterPro" id="IPR000209">
    <property type="entry name" value="Peptidase_S8/S53_dom"/>
</dbReference>
<feature type="domain" description="PA" evidence="14">
    <location>
        <begin position="511"/>
        <end position="596"/>
    </location>
</feature>
<dbReference type="Pfam" id="PF02225">
    <property type="entry name" value="PA"/>
    <property type="match status" value="1"/>
</dbReference>
<dbReference type="SUPFAM" id="SSF52743">
    <property type="entry name" value="Subtilisin-like"/>
    <property type="match status" value="1"/>
</dbReference>
<protein>
    <recommendedName>
        <fullName evidence="18">Peptidase S8</fullName>
    </recommendedName>
</protein>
<dbReference type="Proteomes" id="UP000218598">
    <property type="component" value="Unassembled WGS sequence"/>
</dbReference>
<evidence type="ECO:0000256" key="6">
    <source>
        <dbReference type="ARBA" id="ARBA00022801"/>
    </source>
</evidence>
<feature type="compositionally biased region" description="Basic and acidic residues" evidence="11">
    <location>
        <begin position="89"/>
        <end position="100"/>
    </location>
</feature>
<evidence type="ECO:0000256" key="3">
    <source>
        <dbReference type="ARBA" id="ARBA00022525"/>
    </source>
</evidence>
<evidence type="ECO:0000259" key="14">
    <source>
        <dbReference type="Pfam" id="PF02225"/>
    </source>
</evidence>
<comment type="caution">
    <text evidence="16">The sequence shown here is derived from an EMBL/GenBank/DDBJ whole genome shotgun (WGS) entry which is preliminary data.</text>
</comment>
<keyword evidence="3" id="KW-0964">Secreted</keyword>
<keyword evidence="12" id="KW-0812">Transmembrane</keyword>
<dbReference type="InterPro" id="IPR003137">
    <property type="entry name" value="PA_domain"/>
</dbReference>
<evidence type="ECO:0000256" key="9">
    <source>
        <dbReference type="PROSITE-ProRule" id="PRU01240"/>
    </source>
</evidence>
<organism evidence="16 17">
    <name type="scientific">Brachybacterium alimentarium</name>
    <dbReference type="NCBI Taxonomy" id="47845"/>
    <lineage>
        <taxon>Bacteria</taxon>
        <taxon>Bacillati</taxon>
        <taxon>Actinomycetota</taxon>
        <taxon>Actinomycetes</taxon>
        <taxon>Micrococcales</taxon>
        <taxon>Dermabacteraceae</taxon>
        <taxon>Brachybacterium</taxon>
    </lineage>
</organism>
<dbReference type="InterPro" id="IPR023827">
    <property type="entry name" value="Peptidase_S8_Asp-AS"/>
</dbReference>
<dbReference type="AlphaFoldDB" id="A0A2A3YLY1"/>
<dbReference type="Gene3D" id="3.50.30.30">
    <property type="match status" value="1"/>
</dbReference>
<dbReference type="InterPro" id="IPR050131">
    <property type="entry name" value="Peptidase_S8_subtilisin-like"/>
</dbReference>
<dbReference type="Pfam" id="PF06280">
    <property type="entry name" value="fn3_5"/>
    <property type="match status" value="1"/>
</dbReference>
<name>A0A2A3YLY1_9MICO</name>